<keyword evidence="1" id="KW-1133">Transmembrane helix</keyword>
<comment type="caution">
    <text evidence="2">The sequence shown here is derived from an EMBL/GenBank/DDBJ whole genome shotgun (WGS) entry which is preliminary data.</text>
</comment>
<dbReference type="EMBL" id="JAMQGM010000002">
    <property type="protein sequence ID" value="MCM2576291.1"/>
    <property type="molecule type" value="Genomic_DNA"/>
</dbReference>
<feature type="transmembrane region" description="Helical" evidence="1">
    <location>
        <begin position="68"/>
        <end position="91"/>
    </location>
</feature>
<reference evidence="2" key="1">
    <citation type="journal article" date="2023" name="Int. J. Syst. Evol. Microbiol.">
        <title>Streptomyces meridianus sp. nov. isolated from brackish water of the Tagus estuary in Alcochete, Portugal.</title>
        <authorList>
            <person name="Santos J.D.N."/>
            <person name="Klimek D."/>
            <person name="Calusinska M."/>
            <person name="Lobo Da Cunha A."/>
            <person name="Catita J."/>
            <person name="Goncalves H."/>
            <person name="Gonzalez I."/>
            <person name="Reyes F."/>
            <person name="Lage O.M."/>
        </authorList>
    </citation>
    <scope>NUCLEOTIDE SEQUENCE</scope>
    <source>
        <strain evidence="2">MTZ3.1</strain>
    </source>
</reference>
<dbReference type="Proteomes" id="UP001167160">
    <property type="component" value="Unassembled WGS sequence"/>
</dbReference>
<name>A0ABT0X166_9ACTN</name>
<feature type="transmembrane region" description="Helical" evidence="1">
    <location>
        <begin position="26"/>
        <end position="48"/>
    </location>
</feature>
<evidence type="ECO:0000313" key="3">
    <source>
        <dbReference type="Proteomes" id="UP001167160"/>
    </source>
</evidence>
<keyword evidence="1" id="KW-0812">Transmembrane</keyword>
<gene>
    <name evidence="2" type="ORF">M1E25_02795</name>
</gene>
<sequence length="157" mass="16669">MGFGSRGASRYDLPGTRSRQDESRSASVFALMKSWAAAIVVLVLGGYLQGTVLFENLAGPERLESFGWRLLLLHLPATLWAGLATLAAARLHREPFRTSSAQHLLAALAVPLASQVANLAYLWGSVVAEGIWMSSLAVLVGCVAGMAADMALDARDT</sequence>
<evidence type="ECO:0008006" key="4">
    <source>
        <dbReference type="Google" id="ProtNLM"/>
    </source>
</evidence>
<protein>
    <recommendedName>
        <fullName evidence="4">Integral membrane protein</fullName>
    </recommendedName>
</protein>
<organism evidence="2 3">
    <name type="scientific">Streptomyces meridianus</name>
    <dbReference type="NCBI Taxonomy" id="2938945"/>
    <lineage>
        <taxon>Bacteria</taxon>
        <taxon>Bacillati</taxon>
        <taxon>Actinomycetota</taxon>
        <taxon>Actinomycetes</taxon>
        <taxon>Kitasatosporales</taxon>
        <taxon>Streptomycetaceae</taxon>
        <taxon>Streptomyces</taxon>
    </lineage>
</organism>
<feature type="transmembrane region" description="Helical" evidence="1">
    <location>
        <begin position="103"/>
        <end position="124"/>
    </location>
</feature>
<keyword evidence="1" id="KW-0472">Membrane</keyword>
<dbReference type="RefSeq" id="WP_251408893.1">
    <property type="nucleotide sequence ID" value="NZ_JAMQGM010000002.1"/>
</dbReference>
<proteinExistence type="predicted"/>
<evidence type="ECO:0000313" key="2">
    <source>
        <dbReference type="EMBL" id="MCM2576291.1"/>
    </source>
</evidence>
<keyword evidence="3" id="KW-1185">Reference proteome</keyword>
<evidence type="ECO:0000256" key="1">
    <source>
        <dbReference type="SAM" id="Phobius"/>
    </source>
</evidence>
<accession>A0ABT0X166</accession>
<feature type="transmembrane region" description="Helical" evidence="1">
    <location>
        <begin position="130"/>
        <end position="152"/>
    </location>
</feature>